<evidence type="ECO:0000313" key="1">
    <source>
        <dbReference type="EMBL" id="CAB5221050.1"/>
    </source>
</evidence>
<accession>A0A6J7WTH6</accession>
<gene>
    <name evidence="1" type="ORF">UFOVP247_75</name>
</gene>
<sequence length="138" mass="16120">MARMKVSEILKRCSEFKKKEERIETLRINCNEACKIILQYMFHPDVKFALPEGKPPFTYSQFNEANVLHSEARRLYLFLEGVNPEMKPVRRETLFLEILQTVDPEDADLLIAMKDKTCPYKGLTKDVVYAAFPELFPT</sequence>
<protein>
    <submittedName>
        <fullName evidence="1">Uncharacterized protein</fullName>
    </submittedName>
</protein>
<dbReference type="EMBL" id="LR798288">
    <property type="protein sequence ID" value="CAB5221050.1"/>
    <property type="molecule type" value="Genomic_DNA"/>
</dbReference>
<name>A0A6J7WTH6_9CAUD</name>
<dbReference type="InterPro" id="IPR045491">
    <property type="entry name" value="DUF6433"/>
</dbReference>
<organism evidence="1">
    <name type="scientific">uncultured Caudovirales phage</name>
    <dbReference type="NCBI Taxonomy" id="2100421"/>
    <lineage>
        <taxon>Viruses</taxon>
        <taxon>Duplodnaviria</taxon>
        <taxon>Heunggongvirae</taxon>
        <taxon>Uroviricota</taxon>
        <taxon>Caudoviricetes</taxon>
        <taxon>Peduoviridae</taxon>
        <taxon>Maltschvirus</taxon>
        <taxon>Maltschvirus maltsch</taxon>
    </lineage>
</organism>
<reference evidence="1" key="1">
    <citation type="submission" date="2020-05" db="EMBL/GenBank/DDBJ databases">
        <authorList>
            <person name="Chiriac C."/>
            <person name="Salcher M."/>
            <person name="Ghai R."/>
            <person name="Kavagutti S V."/>
        </authorList>
    </citation>
    <scope>NUCLEOTIDE SEQUENCE</scope>
</reference>
<proteinExistence type="predicted"/>
<dbReference type="Pfam" id="PF20025">
    <property type="entry name" value="DUF6433"/>
    <property type="match status" value="1"/>
</dbReference>